<name>A0A1M4TWX8_9FLAO</name>
<dbReference type="Proteomes" id="UP000184108">
    <property type="component" value="Unassembled WGS sequence"/>
</dbReference>
<dbReference type="EMBL" id="FQVE01000001">
    <property type="protein sequence ID" value="SHE49001.1"/>
    <property type="molecule type" value="Genomic_DNA"/>
</dbReference>
<evidence type="ECO:0000313" key="2">
    <source>
        <dbReference type="Proteomes" id="UP000184108"/>
    </source>
</evidence>
<proteinExistence type="predicted"/>
<protein>
    <submittedName>
        <fullName evidence="1">Uncharacterized protein</fullName>
    </submittedName>
</protein>
<dbReference type="AlphaFoldDB" id="A0A1M4TWX8"/>
<reference evidence="2" key="1">
    <citation type="submission" date="2016-11" db="EMBL/GenBank/DDBJ databases">
        <authorList>
            <person name="Varghese N."/>
            <person name="Submissions S."/>
        </authorList>
    </citation>
    <scope>NUCLEOTIDE SEQUENCE [LARGE SCALE GENOMIC DNA]</scope>
    <source>
        <strain evidence="2">YR203</strain>
    </source>
</reference>
<dbReference type="RefSeq" id="WP_073170694.1">
    <property type="nucleotide sequence ID" value="NZ_FQVE01000001.1"/>
</dbReference>
<accession>A0A1M4TWX8</accession>
<organism evidence="1 2">
    <name type="scientific">Chryseobacterium vrystaatense</name>
    <dbReference type="NCBI Taxonomy" id="307480"/>
    <lineage>
        <taxon>Bacteria</taxon>
        <taxon>Pseudomonadati</taxon>
        <taxon>Bacteroidota</taxon>
        <taxon>Flavobacteriia</taxon>
        <taxon>Flavobacteriales</taxon>
        <taxon>Weeksellaceae</taxon>
        <taxon>Chryseobacterium group</taxon>
        <taxon>Chryseobacterium</taxon>
    </lineage>
</organism>
<evidence type="ECO:0000313" key="1">
    <source>
        <dbReference type="EMBL" id="SHE49001.1"/>
    </source>
</evidence>
<sequence>MSKIKLLIHEVFKQAKEESDKDTKNGLASYLWLYFKEDLGFEITDKSFARYYDAYILGGKEIQIQPDRLDKMSEYVGFRNFSDFSRTFLKKDETANKTTVKINVDEDEESLTEKFSKLVINITNEQHFKMPEFVKQNGVGIIGLFLIGSVLLGNYGRPGKNRRGDAGITPLGFFMGAEPVKERNCMYWNKTGYKLADCEDKTPRGNHLVPLDSLQLKHFKKITRKDTLTVDNALGVTWYSKFYGNVEFFTMDGKDPDNGRELRASTPYIIEKYAGISKE</sequence>
<gene>
    <name evidence="1" type="ORF">SAMN02787073_0472</name>
</gene>